<name>A0ABY3X4N2_9GAMM</name>
<dbReference type="EMBL" id="CP093379">
    <property type="protein sequence ID" value="UNM95745.1"/>
    <property type="molecule type" value="Genomic_DNA"/>
</dbReference>
<dbReference type="Pfam" id="PF07690">
    <property type="entry name" value="MFS_1"/>
    <property type="match status" value="1"/>
</dbReference>
<accession>A0ABY3X4N2</accession>
<feature type="transmembrane region" description="Helical" evidence="6">
    <location>
        <begin position="238"/>
        <end position="256"/>
    </location>
</feature>
<feature type="transmembrane region" description="Helical" evidence="6">
    <location>
        <begin position="42"/>
        <end position="63"/>
    </location>
</feature>
<evidence type="ECO:0000313" key="9">
    <source>
        <dbReference type="Proteomes" id="UP000829542"/>
    </source>
</evidence>
<keyword evidence="3 6" id="KW-0812">Transmembrane</keyword>
<gene>
    <name evidence="8" type="ORF">MMG00_11065</name>
</gene>
<keyword evidence="2" id="KW-1003">Cell membrane</keyword>
<keyword evidence="9" id="KW-1185">Reference proteome</keyword>
<protein>
    <submittedName>
        <fullName evidence="8">MFS transporter</fullName>
    </submittedName>
</protein>
<dbReference type="InterPro" id="IPR011701">
    <property type="entry name" value="MFS"/>
</dbReference>
<dbReference type="InterPro" id="IPR036259">
    <property type="entry name" value="MFS_trans_sf"/>
</dbReference>
<dbReference type="SUPFAM" id="SSF103473">
    <property type="entry name" value="MFS general substrate transporter"/>
    <property type="match status" value="1"/>
</dbReference>
<evidence type="ECO:0000256" key="3">
    <source>
        <dbReference type="ARBA" id="ARBA00022692"/>
    </source>
</evidence>
<comment type="subcellular location">
    <subcellularLocation>
        <location evidence="1">Cell membrane</location>
        <topology evidence="1">Multi-pass membrane protein</topology>
    </subcellularLocation>
</comment>
<dbReference type="CDD" id="cd17324">
    <property type="entry name" value="MFS_NepI_like"/>
    <property type="match status" value="1"/>
</dbReference>
<evidence type="ECO:0000256" key="5">
    <source>
        <dbReference type="ARBA" id="ARBA00023136"/>
    </source>
</evidence>
<evidence type="ECO:0000313" key="8">
    <source>
        <dbReference type="EMBL" id="UNM95745.1"/>
    </source>
</evidence>
<dbReference type="InterPro" id="IPR020846">
    <property type="entry name" value="MFS_dom"/>
</dbReference>
<evidence type="ECO:0000256" key="1">
    <source>
        <dbReference type="ARBA" id="ARBA00004651"/>
    </source>
</evidence>
<dbReference type="RefSeq" id="WP_242148300.1">
    <property type="nucleotide sequence ID" value="NZ_CP093379.1"/>
</dbReference>
<proteinExistence type="predicted"/>
<feature type="transmembrane region" description="Helical" evidence="6">
    <location>
        <begin position="202"/>
        <end position="226"/>
    </location>
</feature>
<evidence type="ECO:0000256" key="4">
    <source>
        <dbReference type="ARBA" id="ARBA00022989"/>
    </source>
</evidence>
<evidence type="ECO:0000256" key="6">
    <source>
        <dbReference type="SAM" id="Phobius"/>
    </source>
</evidence>
<keyword evidence="5 6" id="KW-0472">Membrane</keyword>
<feature type="transmembrane region" description="Helical" evidence="6">
    <location>
        <begin position="129"/>
        <end position="152"/>
    </location>
</feature>
<feature type="transmembrane region" description="Helical" evidence="6">
    <location>
        <begin position="268"/>
        <end position="285"/>
    </location>
</feature>
<feature type="transmembrane region" description="Helical" evidence="6">
    <location>
        <begin position="291"/>
        <end position="310"/>
    </location>
</feature>
<dbReference type="PROSITE" id="PS50850">
    <property type="entry name" value="MFS"/>
    <property type="match status" value="1"/>
</dbReference>
<feature type="transmembrane region" description="Helical" evidence="6">
    <location>
        <begin position="72"/>
        <end position="89"/>
    </location>
</feature>
<keyword evidence="4 6" id="KW-1133">Transmembrane helix</keyword>
<feature type="domain" description="Major facilitator superfamily (MFS) profile" evidence="7">
    <location>
        <begin position="4"/>
        <end position="380"/>
    </location>
</feature>
<evidence type="ECO:0000259" key="7">
    <source>
        <dbReference type="PROSITE" id="PS50850"/>
    </source>
</evidence>
<dbReference type="PANTHER" id="PTHR43124:SF8">
    <property type="entry name" value="INNER MEMBRANE TRANSPORT PROTEIN YDHP"/>
    <property type="match status" value="1"/>
</dbReference>
<feature type="transmembrane region" description="Helical" evidence="6">
    <location>
        <begin position="358"/>
        <end position="377"/>
    </location>
</feature>
<feature type="transmembrane region" description="Helical" evidence="6">
    <location>
        <begin position="95"/>
        <end position="117"/>
    </location>
</feature>
<feature type="transmembrane region" description="Helical" evidence="6">
    <location>
        <begin position="158"/>
        <end position="181"/>
    </location>
</feature>
<dbReference type="Gene3D" id="1.20.1250.20">
    <property type="entry name" value="MFS general substrate transporter like domains"/>
    <property type="match status" value="2"/>
</dbReference>
<dbReference type="PANTHER" id="PTHR43124">
    <property type="entry name" value="PURINE EFFLUX PUMP PBUE"/>
    <property type="match status" value="1"/>
</dbReference>
<reference evidence="8 9" key="1">
    <citation type="submission" date="2022-03" db="EMBL/GenBank/DDBJ databases">
        <title>Ignatzschineria rhizosphaerae HR5S32.</title>
        <authorList>
            <person name="Sun J.Q."/>
            <person name="Feng J.Y."/>
        </authorList>
    </citation>
    <scope>NUCLEOTIDE SEQUENCE [LARGE SCALE GENOMIC DNA]</scope>
    <source>
        <strain evidence="8 9">HR5S32</strain>
    </source>
</reference>
<organism evidence="8 9">
    <name type="scientific">Ignatzschineria rhizosphaerae</name>
    <dbReference type="NCBI Taxonomy" id="2923279"/>
    <lineage>
        <taxon>Bacteria</taxon>
        <taxon>Pseudomonadati</taxon>
        <taxon>Pseudomonadota</taxon>
        <taxon>Gammaproteobacteria</taxon>
        <taxon>Cardiobacteriales</taxon>
        <taxon>Ignatzschineriaceae</taxon>
        <taxon>Ignatzschineria</taxon>
    </lineage>
</organism>
<dbReference type="Proteomes" id="UP000829542">
    <property type="component" value="Chromosome"/>
</dbReference>
<sequence>MPLVVYILGLAIFSIGTSELMIAGMMPSLATTFEVSIGQVGYLISYFAFGVMLGGPILTYFFLKFKAPYRPTLLILLILYALIQGISAFMNSFEILILIRIIIGVLCAGCLSLSLATSMSLVSIDKRPSAAAIVIGGFMISNVFGVPFATVIDEYWGWRASFGIVAIMVLLCFIALFFMLPSFKSHQAPSMADEIQAFKRSAYWKACLTSCLILGASFAAFSYFVPILMNITQMDLKIIPLILMLYGAANVIGNIITAKFAYRYSLQVMLIGLTVLTLSLLSMALLAQYQWLAISLVVMIGLSGVPMNPAMMARVVSVAHPGPMVNAVHTAVINIGLGGGSYLGGAAITAGLGYLSALWIGAFLAFLGLLSILPYAFRKKSGWE</sequence>
<feature type="transmembrane region" description="Helical" evidence="6">
    <location>
        <begin position="331"/>
        <end position="352"/>
    </location>
</feature>
<dbReference type="InterPro" id="IPR050189">
    <property type="entry name" value="MFS_Efflux_Transporters"/>
</dbReference>
<evidence type="ECO:0000256" key="2">
    <source>
        <dbReference type="ARBA" id="ARBA00022475"/>
    </source>
</evidence>